<proteinExistence type="predicted"/>
<evidence type="ECO:0000313" key="1">
    <source>
        <dbReference type="EMBL" id="KAE9592533.1"/>
    </source>
</evidence>
<dbReference type="Gene3D" id="3.30.70.3270">
    <property type="match status" value="1"/>
</dbReference>
<dbReference type="Proteomes" id="UP000447434">
    <property type="component" value="Chromosome 19"/>
</dbReference>
<sequence length="95" mass="11135">MSRIGSNFISIIPHISHDLNIIGKPSLKRFRSQIHFKFDKCITCEVCFRMYPIDLPVVDWKLEIDIRKKQLLNYSIDFGICIFCGNCVEDLQENL</sequence>
<keyword evidence="2" id="KW-1185">Reference proteome</keyword>
<dbReference type="InterPro" id="IPR004497">
    <property type="entry name" value="NDHI"/>
</dbReference>
<dbReference type="OrthoDB" id="24758at2759"/>
<reference evidence="2" key="1">
    <citation type="journal article" date="2020" name="Nat. Commun.">
        <title>Genome sequence of the cluster root forming white lupin.</title>
        <authorList>
            <person name="Hufnagel B."/>
            <person name="Marques A."/>
            <person name="Soriano A."/>
            <person name="Marques L."/>
            <person name="Divol F."/>
            <person name="Doumas P."/>
            <person name="Sallet E."/>
            <person name="Mancinotti D."/>
            <person name="Carrere S."/>
            <person name="Marande W."/>
            <person name="Arribat S."/>
            <person name="Keller J."/>
            <person name="Huneau C."/>
            <person name="Blein T."/>
            <person name="Aime D."/>
            <person name="Laguerre M."/>
            <person name="Taylor J."/>
            <person name="Schubert V."/>
            <person name="Nelson M."/>
            <person name="Geu-Flores F."/>
            <person name="Crespi M."/>
            <person name="Gallardo-Guerrero K."/>
            <person name="Delaux P.-M."/>
            <person name="Salse J."/>
            <person name="Berges H."/>
            <person name="Guyot R."/>
            <person name="Gouzy J."/>
            <person name="Peret B."/>
        </authorList>
    </citation>
    <scope>NUCLEOTIDE SEQUENCE [LARGE SCALE GENOMIC DNA]</scope>
    <source>
        <strain evidence="2">cv. Amiga</strain>
    </source>
</reference>
<dbReference type="AlphaFoldDB" id="A0A6A4NKD3"/>
<protein>
    <submittedName>
        <fullName evidence="1">Putative NADH-plastoquinone oxidoreductase, subunit I</fullName>
    </submittedName>
</protein>
<accession>A0A6A4NKD3</accession>
<organism evidence="1 2">
    <name type="scientific">Lupinus albus</name>
    <name type="common">White lupine</name>
    <name type="synonym">Lupinus termis</name>
    <dbReference type="NCBI Taxonomy" id="3870"/>
    <lineage>
        <taxon>Eukaryota</taxon>
        <taxon>Viridiplantae</taxon>
        <taxon>Streptophyta</taxon>
        <taxon>Embryophyta</taxon>
        <taxon>Tracheophyta</taxon>
        <taxon>Spermatophyta</taxon>
        <taxon>Magnoliopsida</taxon>
        <taxon>eudicotyledons</taxon>
        <taxon>Gunneridae</taxon>
        <taxon>Pentapetalae</taxon>
        <taxon>rosids</taxon>
        <taxon>fabids</taxon>
        <taxon>Fabales</taxon>
        <taxon>Fabaceae</taxon>
        <taxon>Papilionoideae</taxon>
        <taxon>50 kb inversion clade</taxon>
        <taxon>genistoids sensu lato</taxon>
        <taxon>core genistoids</taxon>
        <taxon>Genisteae</taxon>
        <taxon>Lupinus</taxon>
    </lineage>
</organism>
<gene>
    <name evidence="1" type="ORF">Lalb_Chr19g0130301</name>
</gene>
<dbReference type="PANTHER" id="PTHR47275">
    <property type="entry name" value="NAD(P)H-QUINONE OXIDOREDUCTASE SUBUNIT I, CHLOROPLASTIC"/>
    <property type="match status" value="1"/>
</dbReference>
<dbReference type="SUPFAM" id="SSF54862">
    <property type="entry name" value="4Fe-4S ferredoxins"/>
    <property type="match status" value="1"/>
</dbReference>
<name>A0A6A4NKD3_LUPAL</name>
<dbReference type="GO" id="GO:0008137">
    <property type="term" value="F:NADH dehydrogenase (ubiquinone) activity"/>
    <property type="evidence" value="ECO:0007669"/>
    <property type="project" value="InterPro"/>
</dbReference>
<dbReference type="EMBL" id="WOCE01000019">
    <property type="protein sequence ID" value="KAE9592533.1"/>
    <property type="molecule type" value="Genomic_DNA"/>
</dbReference>
<comment type="caution">
    <text evidence="1">The sequence shown here is derived from an EMBL/GenBank/DDBJ whole genome shotgun (WGS) entry which is preliminary data.</text>
</comment>
<dbReference type="PANTHER" id="PTHR47275:SF1">
    <property type="entry name" value="NAD(P)H-QUINONE OXIDOREDUCTASE SUBUNIT I, CHLOROPLASTIC"/>
    <property type="match status" value="1"/>
</dbReference>
<evidence type="ECO:0000313" key="2">
    <source>
        <dbReference type="Proteomes" id="UP000447434"/>
    </source>
</evidence>